<proteinExistence type="predicted"/>
<dbReference type="EMBL" id="BJNQ01000010">
    <property type="protein sequence ID" value="GEC75616.1"/>
    <property type="molecule type" value="Genomic_DNA"/>
</dbReference>
<keyword evidence="1" id="KW-0812">Transmembrane</keyword>
<reference evidence="2 3" key="1">
    <citation type="submission" date="2019-06" db="EMBL/GenBank/DDBJ databases">
        <title>Whole genome shotgun sequence of Microbacterium liquefaciens NBRC 15037.</title>
        <authorList>
            <person name="Hosoyama A."/>
            <person name="Uohara A."/>
            <person name="Ohji S."/>
            <person name="Ichikawa N."/>
        </authorList>
    </citation>
    <scope>NUCLEOTIDE SEQUENCE [LARGE SCALE GENOMIC DNA]</scope>
    <source>
        <strain evidence="2 3">NBRC 15037</strain>
    </source>
</reference>
<evidence type="ECO:0000313" key="3">
    <source>
        <dbReference type="Proteomes" id="UP000317410"/>
    </source>
</evidence>
<keyword evidence="1" id="KW-1133">Transmembrane helix</keyword>
<dbReference type="RefSeq" id="WP_141386662.1">
    <property type="nucleotide sequence ID" value="NZ_BJNQ01000010.1"/>
</dbReference>
<keyword evidence="1" id="KW-0472">Membrane</keyword>
<accession>A0A4Y4B5E6</accession>
<evidence type="ECO:0008006" key="4">
    <source>
        <dbReference type="Google" id="ProtNLM"/>
    </source>
</evidence>
<dbReference type="Proteomes" id="UP000317410">
    <property type="component" value="Unassembled WGS sequence"/>
</dbReference>
<organism evidence="2 3">
    <name type="scientific">Microbacterium maritypicum</name>
    <name type="common">Microbacterium liquefaciens</name>
    <dbReference type="NCBI Taxonomy" id="33918"/>
    <lineage>
        <taxon>Bacteria</taxon>
        <taxon>Bacillati</taxon>
        <taxon>Actinomycetota</taxon>
        <taxon>Actinomycetes</taxon>
        <taxon>Micrococcales</taxon>
        <taxon>Microbacteriaceae</taxon>
        <taxon>Microbacterium</taxon>
    </lineage>
</organism>
<feature type="transmembrane region" description="Helical" evidence="1">
    <location>
        <begin position="33"/>
        <end position="55"/>
    </location>
</feature>
<dbReference type="AlphaFoldDB" id="A0A4Y4B5E6"/>
<comment type="caution">
    <text evidence="2">The sequence shown here is derived from an EMBL/GenBank/DDBJ whole genome shotgun (WGS) entry which is preliminary data.</text>
</comment>
<feature type="transmembrane region" description="Helical" evidence="1">
    <location>
        <begin position="62"/>
        <end position="79"/>
    </location>
</feature>
<protein>
    <recommendedName>
        <fullName evidence="4">Histidinol dehydrogenase</fullName>
    </recommendedName>
</protein>
<evidence type="ECO:0000256" key="1">
    <source>
        <dbReference type="SAM" id="Phobius"/>
    </source>
</evidence>
<sequence>MRVSWMSRVLSWIAAALVGGVYGIAGTISHSVMWGPIPVGMIVAAIACAAILIAVRALTHDRGAAVAAGLGMIGMLVLISGEGPGGSVVVPASFTGQIWTYLVAGIVLLVIAWPSVRRLPVRTEAPAAQEPEARES</sequence>
<evidence type="ECO:0000313" key="2">
    <source>
        <dbReference type="EMBL" id="GEC75616.1"/>
    </source>
</evidence>
<feature type="transmembrane region" description="Helical" evidence="1">
    <location>
        <begin position="99"/>
        <end position="116"/>
    </location>
</feature>
<gene>
    <name evidence="2" type="ORF">MLI01_17610</name>
</gene>
<name>A0A4Y4B5E6_MICMQ</name>